<evidence type="ECO:0000313" key="2">
    <source>
        <dbReference type="EMBL" id="KIW76969.1"/>
    </source>
</evidence>
<evidence type="ECO:0000256" key="1">
    <source>
        <dbReference type="SAM" id="MobiDB-lite"/>
    </source>
</evidence>
<keyword evidence="3" id="KW-1185">Reference proteome</keyword>
<gene>
    <name evidence="2" type="ORF">Z517_09413</name>
</gene>
<organism evidence="2 3">
    <name type="scientific">Fonsecaea pedrosoi CBS 271.37</name>
    <dbReference type="NCBI Taxonomy" id="1442368"/>
    <lineage>
        <taxon>Eukaryota</taxon>
        <taxon>Fungi</taxon>
        <taxon>Dikarya</taxon>
        <taxon>Ascomycota</taxon>
        <taxon>Pezizomycotina</taxon>
        <taxon>Eurotiomycetes</taxon>
        <taxon>Chaetothyriomycetidae</taxon>
        <taxon>Chaetothyriales</taxon>
        <taxon>Herpotrichiellaceae</taxon>
        <taxon>Fonsecaea</taxon>
    </lineage>
</organism>
<dbReference type="GeneID" id="25308903"/>
<reference evidence="2 3" key="1">
    <citation type="submission" date="2015-01" db="EMBL/GenBank/DDBJ databases">
        <title>The Genome Sequence of Fonsecaea pedrosoi CBS 271.37.</title>
        <authorList>
            <consortium name="The Broad Institute Genomics Platform"/>
            <person name="Cuomo C."/>
            <person name="de Hoog S."/>
            <person name="Gorbushina A."/>
            <person name="Stielow B."/>
            <person name="Teixiera M."/>
            <person name="Abouelleil A."/>
            <person name="Chapman S.B."/>
            <person name="Priest M."/>
            <person name="Young S.K."/>
            <person name="Wortman J."/>
            <person name="Nusbaum C."/>
            <person name="Birren B."/>
        </authorList>
    </citation>
    <scope>NUCLEOTIDE SEQUENCE [LARGE SCALE GENOMIC DNA]</scope>
    <source>
        <strain evidence="2 3">CBS 271.37</strain>
    </source>
</reference>
<feature type="compositionally biased region" description="Basic and acidic residues" evidence="1">
    <location>
        <begin position="1"/>
        <end position="17"/>
    </location>
</feature>
<feature type="region of interest" description="Disordered" evidence="1">
    <location>
        <begin position="1"/>
        <end position="62"/>
    </location>
</feature>
<dbReference type="RefSeq" id="XP_013280777.1">
    <property type="nucleotide sequence ID" value="XM_013425323.1"/>
</dbReference>
<accession>A0A0D2GXC6</accession>
<dbReference type="AlphaFoldDB" id="A0A0D2GXC6"/>
<dbReference type="VEuPathDB" id="FungiDB:Z517_09413"/>
<sequence>MLLREKGVRTVDNDRGGKTPTDNNLDWGVFVQSGADDETQSTPTPTPTRSTTEVRQAGRPVL</sequence>
<evidence type="ECO:0000313" key="3">
    <source>
        <dbReference type="Proteomes" id="UP000053029"/>
    </source>
</evidence>
<protein>
    <submittedName>
        <fullName evidence="2">Uncharacterized protein</fullName>
    </submittedName>
</protein>
<proteinExistence type="predicted"/>
<dbReference type="HOGENOM" id="CLU_2904219_0_0_1"/>
<dbReference type="EMBL" id="KN846974">
    <property type="protein sequence ID" value="KIW76969.1"/>
    <property type="molecule type" value="Genomic_DNA"/>
</dbReference>
<dbReference type="Proteomes" id="UP000053029">
    <property type="component" value="Unassembled WGS sequence"/>
</dbReference>
<feature type="compositionally biased region" description="Low complexity" evidence="1">
    <location>
        <begin position="40"/>
        <end position="51"/>
    </location>
</feature>
<name>A0A0D2GXC6_9EURO</name>